<dbReference type="STRING" id="45067.Llan_0686"/>
<comment type="caution">
    <text evidence="1">The sequence shown here is derived from an EMBL/GenBank/DDBJ whole genome shotgun (WGS) entry which is preliminary data.</text>
</comment>
<accession>A0A0W0VVA7</accession>
<name>A0A0W0VVA7_9GAMM</name>
<organism evidence="1 2">
    <name type="scientific">Legionella lansingensis</name>
    <dbReference type="NCBI Taxonomy" id="45067"/>
    <lineage>
        <taxon>Bacteria</taxon>
        <taxon>Pseudomonadati</taxon>
        <taxon>Pseudomonadota</taxon>
        <taxon>Gammaproteobacteria</taxon>
        <taxon>Legionellales</taxon>
        <taxon>Legionellaceae</taxon>
        <taxon>Legionella</taxon>
    </lineage>
</organism>
<sequence>MKWYTDILHKMVDDYFSKHSQQSQDSSLVKANIDQTIQALEKLFASDGEIPIETLIGLVHNTFNLLNTTDKLTSGDISQKVLGYAIIFAKTACDQAIWTIDFTAYHPIKNVKTLNKYEQEALQQLDFNTNINLSVIQTFESILNKYATHQDKLQLVETIATYNNKGLLGDLYKNLRDQTRHPLVSRFLNQENLIDDHIKNGTGEAKGLTIGRLLG</sequence>
<dbReference type="RefSeq" id="WP_028372102.1">
    <property type="nucleotide sequence ID" value="NZ_CAAAJD010000001.1"/>
</dbReference>
<evidence type="ECO:0000313" key="1">
    <source>
        <dbReference type="EMBL" id="KTD23905.1"/>
    </source>
</evidence>
<gene>
    <name evidence="1" type="ORF">Llan_0686</name>
</gene>
<dbReference type="AlphaFoldDB" id="A0A0W0VVA7"/>
<dbReference type="Proteomes" id="UP000054869">
    <property type="component" value="Unassembled WGS sequence"/>
</dbReference>
<protein>
    <submittedName>
        <fullName evidence="1">Uncharacterized protein</fullName>
    </submittedName>
</protein>
<proteinExistence type="predicted"/>
<evidence type="ECO:0000313" key="2">
    <source>
        <dbReference type="Proteomes" id="UP000054869"/>
    </source>
</evidence>
<reference evidence="1 2" key="1">
    <citation type="submission" date="2015-11" db="EMBL/GenBank/DDBJ databases">
        <title>Genomic analysis of 38 Legionella species identifies large and diverse effector repertoires.</title>
        <authorList>
            <person name="Burstein D."/>
            <person name="Amaro F."/>
            <person name="Zusman T."/>
            <person name="Lifshitz Z."/>
            <person name="Cohen O."/>
            <person name="Gilbert J.A."/>
            <person name="Pupko T."/>
            <person name="Shuman H.A."/>
            <person name="Segal G."/>
        </authorList>
    </citation>
    <scope>NUCLEOTIDE SEQUENCE [LARGE SCALE GENOMIC DNA]</scope>
    <source>
        <strain evidence="1 2">ATCC 49751</strain>
    </source>
</reference>
<dbReference type="PATRIC" id="fig|45067.4.peg.714"/>
<dbReference type="EMBL" id="LNYI01000011">
    <property type="protein sequence ID" value="KTD23905.1"/>
    <property type="molecule type" value="Genomic_DNA"/>
</dbReference>
<keyword evidence="2" id="KW-1185">Reference proteome</keyword>